<comment type="caution">
    <text evidence="2">The sequence shown here is derived from an EMBL/GenBank/DDBJ whole genome shotgun (WGS) entry which is preliminary data.</text>
</comment>
<dbReference type="EMBL" id="JRGF01000004">
    <property type="protein sequence ID" value="KHE42354.1"/>
    <property type="molecule type" value="Genomic_DNA"/>
</dbReference>
<feature type="domain" description="DUF4377" evidence="1">
    <location>
        <begin position="140"/>
        <end position="178"/>
    </location>
</feature>
<dbReference type="Proteomes" id="UP000030889">
    <property type="component" value="Unassembled WGS sequence"/>
</dbReference>
<gene>
    <name evidence="2" type="ORF">LG35_03680</name>
</gene>
<evidence type="ECO:0000313" key="3">
    <source>
        <dbReference type="Proteomes" id="UP000030889"/>
    </source>
</evidence>
<name>A0ABR4YJD3_9BACT</name>
<dbReference type="Pfam" id="PF14302">
    <property type="entry name" value="DUF4377"/>
    <property type="match status" value="1"/>
</dbReference>
<organism evidence="2 3">
    <name type="scientific">Alistipes inops</name>
    <dbReference type="NCBI Taxonomy" id="1501391"/>
    <lineage>
        <taxon>Bacteria</taxon>
        <taxon>Pseudomonadati</taxon>
        <taxon>Bacteroidota</taxon>
        <taxon>Bacteroidia</taxon>
        <taxon>Bacteroidales</taxon>
        <taxon>Rikenellaceae</taxon>
        <taxon>Alistipes</taxon>
    </lineage>
</organism>
<evidence type="ECO:0000259" key="1">
    <source>
        <dbReference type="Pfam" id="PF14302"/>
    </source>
</evidence>
<evidence type="ECO:0000313" key="2">
    <source>
        <dbReference type="EMBL" id="KHE42354.1"/>
    </source>
</evidence>
<keyword evidence="3" id="KW-1185">Reference proteome</keyword>
<accession>A0ABR4YJD3</accession>
<dbReference type="RefSeq" id="WP_035472440.1">
    <property type="nucleotide sequence ID" value="NZ_JRGF01000004.1"/>
</dbReference>
<protein>
    <recommendedName>
        <fullName evidence="1">DUF4377 domain-containing protein</fullName>
    </recommendedName>
</protein>
<reference evidence="2 3" key="1">
    <citation type="submission" date="2014-09" db="EMBL/GenBank/DDBJ databases">
        <title>Alistipes sp. 627, sp. nov., a novel member of the family Rikenellaceae isolated from human faeces.</title>
        <authorList>
            <person name="Shkoporov A.N."/>
            <person name="Chaplin A.V."/>
            <person name="Motuzova O.V."/>
            <person name="Kafarskaia L.I."/>
            <person name="Khokhlova E.V."/>
            <person name="Efimov B.A."/>
        </authorList>
    </citation>
    <scope>NUCLEOTIDE SEQUENCE [LARGE SCALE GENOMIC DNA]</scope>
    <source>
        <strain evidence="2 3">627</strain>
    </source>
</reference>
<sequence>MTLYVASVKMYPYTDREISEDDLYNKYTEGCFIVKHAQHLDWEFGKFTVYDFPYEKGYEYKLRGLMVDFLPFEARPACAFVCQEILSKEPADSQMLPEPQPLPDPILLDSVERNLYVASDKRQHPDMPEGENLYESAWGFQVRETPNTEWQLYDRPIYDFDYEKEYEYTIEVAEEIWEDFYGRMFNAAHWKATLSKQEKDSFAKP</sequence>
<proteinExistence type="predicted"/>
<dbReference type="InterPro" id="IPR025485">
    <property type="entry name" value="DUF4377"/>
</dbReference>